<proteinExistence type="predicted"/>
<reference evidence="4 5" key="1">
    <citation type="submission" date="2013-03" db="EMBL/GenBank/DDBJ databases">
        <title>Draft genome sequence of Gracibacillus halophilus YIM-C55.5, a moderately halophilic and thermophilic organism from the Xiaochaidamu salt lake.</title>
        <authorList>
            <person name="Sugumar T."/>
            <person name="Polireddy D.R."/>
            <person name="Antony A."/>
            <person name="Madhava Y.R."/>
            <person name="Sivakumar N."/>
        </authorList>
    </citation>
    <scope>NUCLEOTIDE SEQUENCE [LARGE SCALE GENOMIC DNA]</scope>
    <source>
        <strain evidence="4 5">YIM-C55.5</strain>
    </source>
</reference>
<dbReference type="PANTHER" id="PTHR43582">
    <property type="entry name" value="LINEARMYCIN RESISTANCE ATP-BINDING PROTEIN LNRL"/>
    <property type="match status" value="1"/>
</dbReference>
<organism evidence="4 5">
    <name type="scientific">Gracilibacillus halophilus YIM-C55.5</name>
    <dbReference type="NCBI Taxonomy" id="1308866"/>
    <lineage>
        <taxon>Bacteria</taxon>
        <taxon>Bacillati</taxon>
        <taxon>Bacillota</taxon>
        <taxon>Bacilli</taxon>
        <taxon>Bacillales</taxon>
        <taxon>Bacillaceae</taxon>
        <taxon>Gracilibacillus</taxon>
    </lineage>
</organism>
<name>N4WUP6_9BACI</name>
<dbReference type="AlphaFoldDB" id="N4WUP6"/>
<keyword evidence="5" id="KW-1185">Reference proteome</keyword>
<keyword evidence="2 4" id="KW-0067">ATP-binding</keyword>
<accession>N4WUP6</accession>
<dbReference type="PROSITE" id="PS50893">
    <property type="entry name" value="ABC_TRANSPORTER_2"/>
    <property type="match status" value="1"/>
</dbReference>
<dbReference type="STRING" id="1308866.J416_02364"/>
<dbReference type="SUPFAM" id="SSF52540">
    <property type="entry name" value="P-loop containing nucleoside triphosphate hydrolases"/>
    <property type="match status" value="1"/>
</dbReference>
<dbReference type="OrthoDB" id="9804819at2"/>
<dbReference type="InterPro" id="IPR017871">
    <property type="entry name" value="ABC_transporter-like_CS"/>
</dbReference>
<dbReference type="GO" id="GO:0005524">
    <property type="term" value="F:ATP binding"/>
    <property type="evidence" value="ECO:0007669"/>
    <property type="project" value="UniProtKB-KW"/>
</dbReference>
<dbReference type="eggNOG" id="COG1131">
    <property type="taxonomic scope" value="Bacteria"/>
</dbReference>
<gene>
    <name evidence="4" type="ORF">J416_02364</name>
</gene>
<evidence type="ECO:0000256" key="1">
    <source>
        <dbReference type="ARBA" id="ARBA00022741"/>
    </source>
</evidence>
<dbReference type="InterPro" id="IPR027417">
    <property type="entry name" value="P-loop_NTPase"/>
</dbReference>
<dbReference type="SMART" id="SM00382">
    <property type="entry name" value="AAA"/>
    <property type="match status" value="1"/>
</dbReference>
<dbReference type="Gene3D" id="3.40.50.300">
    <property type="entry name" value="P-loop containing nucleotide triphosphate hydrolases"/>
    <property type="match status" value="1"/>
</dbReference>
<dbReference type="PATRIC" id="fig|1308866.3.peg.477"/>
<dbReference type="InterPro" id="IPR003593">
    <property type="entry name" value="AAA+_ATPase"/>
</dbReference>
<dbReference type="InterPro" id="IPR003439">
    <property type="entry name" value="ABC_transporter-like_ATP-bd"/>
</dbReference>
<evidence type="ECO:0000259" key="3">
    <source>
        <dbReference type="PROSITE" id="PS50893"/>
    </source>
</evidence>
<dbReference type="GO" id="GO:0016887">
    <property type="term" value="F:ATP hydrolysis activity"/>
    <property type="evidence" value="ECO:0007669"/>
    <property type="project" value="InterPro"/>
</dbReference>
<dbReference type="PANTHER" id="PTHR43582:SF2">
    <property type="entry name" value="LINEARMYCIN RESISTANCE ATP-BINDING PROTEIN LNRL"/>
    <property type="match status" value="1"/>
</dbReference>
<evidence type="ECO:0000313" key="4">
    <source>
        <dbReference type="EMBL" id="ENH98050.1"/>
    </source>
</evidence>
<feature type="domain" description="ABC transporter" evidence="3">
    <location>
        <begin position="2"/>
        <end position="223"/>
    </location>
</feature>
<evidence type="ECO:0000313" key="5">
    <source>
        <dbReference type="Proteomes" id="UP000012283"/>
    </source>
</evidence>
<keyword evidence="1" id="KW-0547">Nucleotide-binding</keyword>
<comment type="caution">
    <text evidence="4">The sequence shown here is derived from an EMBL/GenBank/DDBJ whole genome shotgun (WGS) entry which is preliminary data.</text>
</comment>
<dbReference type="Proteomes" id="UP000012283">
    <property type="component" value="Unassembled WGS sequence"/>
</dbReference>
<protein>
    <submittedName>
        <fullName evidence="4">ABC-type transport system ATP-binding protein</fullName>
    </submittedName>
</protein>
<sequence length="293" mass="33387">MFRVKNIKKYYGNQQVLGDVSFHVSEGICYGLVGPNGAGKSTLMKIIASIIHEYHGEIQFSPSHMTIGYVPQEIALEETVTARDNLLFFGKLYGLRGQALRNRMNEVLSEIGLTDRGKEKVKTFSGGMKRRLNIGCAIMHQPDLIIMDEPTVGIDPQSRHYIFQMIERFKQENHTIIYASHYMEEIEQLCDETAFMDRGKVVENDRIDHLLEKHAVPSIFVKGRNCLPEHMAQDHAISETDGGYLITTNQPLDMMKKVIEAGNENDREIERLELVKPRLADIFFSLTGSKLRD</sequence>
<dbReference type="EMBL" id="APML01000007">
    <property type="protein sequence ID" value="ENH98050.1"/>
    <property type="molecule type" value="Genomic_DNA"/>
</dbReference>
<evidence type="ECO:0000256" key="2">
    <source>
        <dbReference type="ARBA" id="ARBA00022840"/>
    </source>
</evidence>
<dbReference type="Pfam" id="PF00005">
    <property type="entry name" value="ABC_tran"/>
    <property type="match status" value="1"/>
</dbReference>
<dbReference type="PROSITE" id="PS00211">
    <property type="entry name" value="ABC_TRANSPORTER_1"/>
    <property type="match status" value="1"/>
</dbReference>